<evidence type="ECO:0000313" key="4">
    <source>
        <dbReference type="EMBL" id="MCB5408435.1"/>
    </source>
</evidence>
<organism evidence="4 5">
    <name type="scientific">Pseudogemmobacter faecipullorum</name>
    <dbReference type="NCBI Taxonomy" id="2755041"/>
    <lineage>
        <taxon>Bacteria</taxon>
        <taxon>Pseudomonadati</taxon>
        <taxon>Pseudomonadota</taxon>
        <taxon>Alphaproteobacteria</taxon>
        <taxon>Rhodobacterales</taxon>
        <taxon>Paracoccaceae</taxon>
        <taxon>Pseudogemmobacter</taxon>
    </lineage>
</organism>
<dbReference type="PROSITE" id="PS51186">
    <property type="entry name" value="GNAT"/>
    <property type="match status" value="1"/>
</dbReference>
<dbReference type="CDD" id="cd04301">
    <property type="entry name" value="NAT_SF"/>
    <property type="match status" value="1"/>
</dbReference>
<evidence type="ECO:0000256" key="1">
    <source>
        <dbReference type="ARBA" id="ARBA00022679"/>
    </source>
</evidence>
<dbReference type="Proteomes" id="UP001198571">
    <property type="component" value="Unassembled WGS sequence"/>
</dbReference>
<proteinExistence type="predicted"/>
<dbReference type="InterPro" id="IPR016181">
    <property type="entry name" value="Acyl_CoA_acyltransferase"/>
</dbReference>
<sequence length="166" mass="17652">MAEPVIRPVCAGDAPAIVALWNPWILETAVTFNPAPKAPGDITALLAARQAAGHGFYLAEDAAGDVLGFAGYSQFRAGEGYARSMEHTVILRPGARGRGLGRALMRRLEDHARAAGHHLMIAGVSGENPAGRAFHEAIGYQLWGSIPGAGYKFGRHMDLWLLGKVL</sequence>
<name>A0ABS8CGX5_9RHOB</name>
<evidence type="ECO:0000313" key="5">
    <source>
        <dbReference type="Proteomes" id="UP001198571"/>
    </source>
</evidence>
<comment type="caution">
    <text evidence="4">The sequence shown here is derived from an EMBL/GenBank/DDBJ whole genome shotgun (WGS) entry which is preliminary data.</text>
</comment>
<protein>
    <submittedName>
        <fullName evidence="4">N-acetyltransferase</fullName>
    </submittedName>
</protein>
<accession>A0ABS8CGX5</accession>
<evidence type="ECO:0000259" key="3">
    <source>
        <dbReference type="PROSITE" id="PS51186"/>
    </source>
</evidence>
<feature type="domain" description="N-acetyltransferase" evidence="3">
    <location>
        <begin position="4"/>
        <end position="162"/>
    </location>
</feature>
<dbReference type="Pfam" id="PF00583">
    <property type="entry name" value="Acetyltransf_1"/>
    <property type="match status" value="1"/>
</dbReference>
<dbReference type="SUPFAM" id="SSF55729">
    <property type="entry name" value="Acyl-CoA N-acyltransferases (Nat)"/>
    <property type="match status" value="1"/>
</dbReference>
<gene>
    <name evidence="4" type="ORF">H0485_00250</name>
</gene>
<keyword evidence="2" id="KW-0012">Acyltransferase</keyword>
<keyword evidence="5" id="KW-1185">Reference proteome</keyword>
<dbReference type="EMBL" id="JACDXX010000001">
    <property type="protein sequence ID" value="MCB5408435.1"/>
    <property type="molecule type" value="Genomic_DNA"/>
</dbReference>
<dbReference type="PANTHER" id="PTHR43072">
    <property type="entry name" value="N-ACETYLTRANSFERASE"/>
    <property type="match status" value="1"/>
</dbReference>
<keyword evidence="1" id="KW-0808">Transferase</keyword>
<dbReference type="InterPro" id="IPR000182">
    <property type="entry name" value="GNAT_dom"/>
</dbReference>
<evidence type="ECO:0000256" key="2">
    <source>
        <dbReference type="ARBA" id="ARBA00023315"/>
    </source>
</evidence>
<dbReference type="RefSeq" id="WP_226933310.1">
    <property type="nucleotide sequence ID" value="NZ_JACDXX010000001.1"/>
</dbReference>
<reference evidence="4 5" key="1">
    <citation type="submission" date="2020-07" db="EMBL/GenBank/DDBJ databases">
        <title>Pseudogemmobacter sp. nov., isolated from poultry manure in Taiwan.</title>
        <authorList>
            <person name="Lin S.-Y."/>
            <person name="Tang Y.-S."/>
            <person name="Young C.-C."/>
        </authorList>
    </citation>
    <scope>NUCLEOTIDE SEQUENCE [LARGE SCALE GENOMIC DNA]</scope>
    <source>
        <strain evidence="4 5">CC-YST710</strain>
    </source>
</reference>
<dbReference type="Gene3D" id="3.40.630.30">
    <property type="match status" value="1"/>
</dbReference>
<dbReference type="PANTHER" id="PTHR43072:SF23">
    <property type="entry name" value="UPF0039 PROTEIN C11D3.02C"/>
    <property type="match status" value="1"/>
</dbReference>